<dbReference type="GO" id="GO:0005886">
    <property type="term" value="C:plasma membrane"/>
    <property type="evidence" value="ECO:0007669"/>
    <property type="project" value="UniProtKB-SubCell"/>
</dbReference>
<dbReference type="OrthoDB" id="5460798at2"/>
<evidence type="ECO:0000256" key="16">
    <source>
        <dbReference type="ARBA" id="ARBA00023098"/>
    </source>
</evidence>
<feature type="binding site" evidence="23">
    <location>
        <position position="75"/>
    </location>
    <ligand>
        <name>a divalent metal cation</name>
        <dbReference type="ChEBI" id="CHEBI:60240"/>
    </ligand>
</feature>
<keyword evidence="16 24" id="KW-0443">Lipid metabolism</keyword>
<evidence type="ECO:0000313" key="25">
    <source>
        <dbReference type="EMBL" id="CZE46383.1"/>
    </source>
</evidence>
<feature type="binding site" evidence="22">
    <location>
        <begin position="93"/>
        <end position="94"/>
    </location>
    <ligand>
        <name>ATP</name>
        <dbReference type="ChEBI" id="CHEBI:30616"/>
    </ligand>
</feature>
<proteinExistence type="inferred from homology"/>
<keyword evidence="13 22" id="KW-0067">ATP-binding</keyword>
<dbReference type="RefSeq" id="WP_075539957.1">
    <property type="nucleotide sequence ID" value="NZ_CP053844.1"/>
</dbReference>
<feature type="binding site" evidence="23">
    <location>
        <position position="27"/>
    </location>
    <ligand>
        <name>a divalent metal cation</name>
        <dbReference type="ChEBI" id="CHEBI:60240"/>
    </ligand>
</feature>
<dbReference type="Pfam" id="PF01219">
    <property type="entry name" value="DAGK_prokar"/>
    <property type="match status" value="1"/>
</dbReference>
<evidence type="ECO:0000256" key="11">
    <source>
        <dbReference type="ARBA" id="ARBA00022741"/>
    </source>
</evidence>
<comment type="caution">
    <text evidence="24">Lacks conserved residue(s) required for the propagation of feature annotation.</text>
</comment>
<evidence type="ECO:0000256" key="24">
    <source>
        <dbReference type="RuleBase" id="RU363065"/>
    </source>
</evidence>
<feature type="active site" description="Proton acceptor" evidence="20">
    <location>
        <position position="68"/>
    </location>
</feature>
<comment type="subcellular location">
    <subcellularLocation>
        <location evidence="1">Cell inner membrane</location>
        <topology evidence="1">Multi-pass membrane protein</topology>
    </subcellularLocation>
</comment>
<keyword evidence="8 24" id="KW-0808">Transferase</keyword>
<sequence>MRNQPKYNFFKNTNYAISGLCEIVKNESSFKIELVIIAILSVCSLFLKLSVALHIILIVSLLLVLLTECLNSAIERCVDLTTTQIHPLAKAAKDAGSAAVFISICITVISWGFVLFELIFGLA</sequence>
<evidence type="ECO:0000256" key="9">
    <source>
        <dbReference type="ARBA" id="ARBA00022692"/>
    </source>
</evidence>
<keyword evidence="5" id="KW-1003">Cell membrane</keyword>
<keyword evidence="11 22" id="KW-0547">Nucleotide-binding</keyword>
<accession>A0A128EDV5</accession>
<protein>
    <recommendedName>
        <fullName evidence="4 24">Diacylglycerol kinase</fullName>
        <ecNumber evidence="3 24">2.7.1.107</ecNumber>
    </recommendedName>
</protein>
<feature type="transmembrane region" description="Helical" evidence="24">
    <location>
        <begin position="98"/>
        <end position="120"/>
    </location>
</feature>
<evidence type="ECO:0000256" key="4">
    <source>
        <dbReference type="ARBA" id="ARBA00017575"/>
    </source>
</evidence>
<evidence type="ECO:0000256" key="8">
    <source>
        <dbReference type="ARBA" id="ARBA00022679"/>
    </source>
</evidence>
<feature type="transmembrane region" description="Helical" evidence="24">
    <location>
        <begin position="34"/>
        <end position="66"/>
    </location>
</feature>
<dbReference type="InterPro" id="IPR033718">
    <property type="entry name" value="DAGK_prok"/>
</dbReference>
<evidence type="ECO:0000256" key="7">
    <source>
        <dbReference type="ARBA" id="ARBA00022519"/>
    </source>
</evidence>
<evidence type="ECO:0000256" key="6">
    <source>
        <dbReference type="ARBA" id="ARBA00022516"/>
    </source>
</evidence>
<dbReference type="GO" id="GO:0004143">
    <property type="term" value="F:ATP-dependent diacylglycerol kinase activity"/>
    <property type="evidence" value="ECO:0007669"/>
    <property type="project" value="UniProtKB-EC"/>
</dbReference>
<name>A0A128EDV5_9BACT</name>
<keyword evidence="18" id="KW-0594">Phospholipid biosynthesis</keyword>
<evidence type="ECO:0000256" key="22">
    <source>
        <dbReference type="PIRSR" id="PIRSR600829-3"/>
    </source>
</evidence>
<evidence type="ECO:0000256" key="20">
    <source>
        <dbReference type="PIRSR" id="PIRSR600829-1"/>
    </source>
</evidence>
<evidence type="ECO:0000256" key="3">
    <source>
        <dbReference type="ARBA" id="ARBA00012133"/>
    </source>
</evidence>
<evidence type="ECO:0000256" key="17">
    <source>
        <dbReference type="ARBA" id="ARBA00023136"/>
    </source>
</evidence>
<dbReference type="Proteomes" id="UP000069632">
    <property type="component" value="Unassembled WGS sequence"/>
</dbReference>
<dbReference type="PANTHER" id="PTHR34299">
    <property type="entry name" value="DIACYLGLYCEROL KINASE"/>
    <property type="match status" value="1"/>
</dbReference>
<evidence type="ECO:0000256" key="18">
    <source>
        <dbReference type="ARBA" id="ARBA00023209"/>
    </source>
</evidence>
<keyword evidence="14 23" id="KW-0460">Magnesium</keyword>
<feature type="binding site" evidence="22">
    <location>
        <position position="75"/>
    </location>
    <ligand>
        <name>ATP</name>
        <dbReference type="ChEBI" id="CHEBI:30616"/>
    </ligand>
</feature>
<evidence type="ECO:0000256" key="1">
    <source>
        <dbReference type="ARBA" id="ARBA00004429"/>
    </source>
</evidence>
<dbReference type="Gene3D" id="1.10.287.3610">
    <property type="match status" value="1"/>
</dbReference>
<evidence type="ECO:0000256" key="2">
    <source>
        <dbReference type="ARBA" id="ARBA00005967"/>
    </source>
</evidence>
<dbReference type="InterPro" id="IPR036945">
    <property type="entry name" value="DAGK_sf"/>
</dbReference>
<dbReference type="AlphaFoldDB" id="A0A128EDV5"/>
<dbReference type="GO" id="GO:0006654">
    <property type="term" value="P:phosphatidic acid biosynthetic process"/>
    <property type="evidence" value="ECO:0007669"/>
    <property type="project" value="InterPro"/>
</dbReference>
<comment type="function">
    <text evidence="24">Catalyzes the ATP-dependent phosphorylation of sn-l,2-diacylglycerol (DAG) to phosphatidic acid. Involved in the recycling of diacylglycerol produced as a by-product during membrane-derived oligosaccharide (MDO) biosynthesis.</text>
</comment>
<evidence type="ECO:0000256" key="13">
    <source>
        <dbReference type="ARBA" id="ARBA00022840"/>
    </source>
</evidence>
<keyword evidence="17 24" id="KW-0472">Membrane</keyword>
<keyword evidence="19 24" id="KW-1208">Phospholipid metabolism</keyword>
<evidence type="ECO:0000256" key="15">
    <source>
        <dbReference type="ARBA" id="ARBA00022989"/>
    </source>
</evidence>
<evidence type="ECO:0000256" key="21">
    <source>
        <dbReference type="PIRSR" id="PIRSR600829-2"/>
    </source>
</evidence>
<evidence type="ECO:0000256" key="19">
    <source>
        <dbReference type="ARBA" id="ARBA00023264"/>
    </source>
</evidence>
<evidence type="ECO:0000313" key="26">
    <source>
        <dbReference type="Proteomes" id="UP000069632"/>
    </source>
</evidence>
<evidence type="ECO:0000256" key="5">
    <source>
        <dbReference type="ARBA" id="ARBA00022475"/>
    </source>
</evidence>
<reference evidence="25 26" key="1">
    <citation type="submission" date="2016-02" db="EMBL/GenBank/DDBJ databases">
        <authorList>
            <consortium name="Pathogen Informatics"/>
        </authorList>
    </citation>
    <scope>NUCLEOTIDE SEQUENCE [LARGE SCALE GENOMIC DNA]</scope>
    <source>
        <strain evidence="25 26">RC20</strain>
    </source>
</reference>
<dbReference type="GO" id="GO:0046872">
    <property type="term" value="F:metal ion binding"/>
    <property type="evidence" value="ECO:0007669"/>
    <property type="project" value="UniProtKB-KW"/>
</dbReference>
<keyword evidence="7" id="KW-0997">Cell inner membrane</keyword>
<keyword evidence="15 24" id="KW-1133">Transmembrane helix</keyword>
<dbReference type="PROSITE" id="PS01069">
    <property type="entry name" value="DAGK_PROKAR"/>
    <property type="match status" value="1"/>
</dbReference>
<keyword evidence="26" id="KW-1185">Reference proteome</keyword>
<evidence type="ECO:0000256" key="12">
    <source>
        <dbReference type="ARBA" id="ARBA00022777"/>
    </source>
</evidence>
<dbReference type="InterPro" id="IPR000829">
    <property type="entry name" value="DAGK"/>
</dbReference>
<gene>
    <name evidence="25" type="primary">dgkA</name>
    <name evidence="25" type="ORF">ERS672216_00340</name>
</gene>
<feature type="binding site" evidence="21">
    <location>
        <position position="68"/>
    </location>
    <ligand>
        <name>substrate</name>
    </ligand>
</feature>
<organism evidence="25 26">
    <name type="scientific">Campylobacter geochelonis</name>
    <dbReference type="NCBI Taxonomy" id="1780362"/>
    <lineage>
        <taxon>Bacteria</taxon>
        <taxon>Pseudomonadati</taxon>
        <taxon>Campylobacterota</taxon>
        <taxon>Epsilonproteobacteria</taxon>
        <taxon>Campylobacterales</taxon>
        <taxon>Campylobacteraceae</taxon>
        <taxon>Campylobacter</taxon>
    </lineage>
</organism>
<feature type="binding site" evidence="22">
    <location>
        <position position="15"/>
    </location>
    <ligand>
        <name>ATP</name>
        <dbReference type="ChEBI" id="CHEBI:30616"/>
    </ligand>
</feature>
<dbReference type="PANTHER" id="PTHR34299:SF1">
    <property type="entry name" value="DIACYLGLYCEROL KINASE"/>
    <property type="match status" value="1"/>
</dbReference>
<evidence type="ECO:0000256" key="10">
    <source>
        <dbReference type="ARBA" id="ARBA00022723"/>
    </source>
</evidence>
<keyword evidence="10 23" id="KW-0479">Metal-binding</keyword>
<keyword evidence="12 24" id="KW-0418">Kinase</keyword>
<feature type="binding site" evidence="22">
    <location>
        <position position="27"/>
    </location>
    <ligand>
        <name>ATP</name>
        <dbReference type="ChEBI" id="CHEBI:30616"/>
    </ligand>
</feature>
<feature type="binding site" evidence="21">
    <location>
        <position position="97"/>
    </location>
    <ligand>
        <name>substrate</name>
    </ligand>
</feature>
<dbReference type="GO" id="GO:0005524">
    <property type="term" value="F:ATP binding"/>
    <property type="evidence" value="ECO:0007669"/>
    <property type="project" value="UniProtKB-KW"/>
</dbReference>
<keyword evidence="9 24" id="KW-0812">Transmembrane</keyword>
<dbReference type="EMBL" id="FIZP01000001">
    <property type="protein sequence ID" value="CZE46383.1"/>
    <property type="molecule type" value="Genomic_DNA"/>
</dbReference>
<dbReference type="CDD" id="cd14264">
    <property type="entry name" value="DAGK_IM"/>
    <property type="match status" value="1"/>
</dbReference>
<comment type="similarity">
    <text evidence="2 24">Belongs to the bacterial diacylglycerol kinase family.</text>
</comment>
<evidence type="ECO:0000256" key="14">
    <source>
        <dbReference type="ARBA" id="ARBA00022842"/>
    </source>
</evidence>
<comment type="cofactor">
    <cofactor evidence="23">
        <name>Mg(2+)</name>
        <dbReference type="ChEBI" id="CHEBI:18420"/>
    </cofactor>
    <text evidence="23">Mn(2+), Zn(2+), Cd(2+) and Co(2+) support activity to lesser extents.</text>
</comment>
<keyword evidence="6" id="KW-0444">Lipid biosynthesis</keyword>
<comment type="catalytic activity">
    <reaction evidence="24">
        <text>a 1,2-diacyl-sn-glycerol + ATP = a 1,2-diacyl-sn-glycero-3-phosphate + ADP + H(+)</text>
        <dbReference type="Rhea" id="RHEA:10272"/>
        <dbReference type="ChEBI" id="CHEBI:15378"/>
        <dbReference type="ChEBI" id="CHEBI:17815"/>
        <dbReference type="ChEBI" id="CHEBI:30616"/>
        <dbReference type="ChEBI" id="CHEBI:58608"/>
        <dbReference type="ChEBI" id="CHEBI:456216"/>
        <dbReference type="EC" id="2.7.1.107"/>
    </reaction>
</comment>
<dbReference type="EC" id="2.7.1.107" evidence="3 24"/>
<evidence type="ECO:0000256" key="23">
    <source>
        <dbReference type="PIRSR" id="PIRSR600829-4"/>
    </source>
</evidence>